<dbReference type="PANTHER" id="PTHR48228:SF5">
    <property type="entry name" value="ALPHA-METHYLACYL-COA RACEMASE"/>
    <property type="match status" value="1"/>
</dbReference>
<reference evidence="1" key="1">
    <citation type="journal article" date="2014" name="Front. Microbiol.">
        <title>High frequency of phylogenetically diverse reductive dehalogenase-homologous genes in deep subseafloor sedimentary metagenomes.</title>
        <authorList>
            <person name="Kawai M."/>
            <person name="Futagami T."/>
            <person name="Toyoda A."/>
            <person name="Takaki Y."/>
            <person name="Nishi S."/>
            <person name="Hori S."/>
            <person name="Arai W."/>
            <person name="Tsubouchi T."/>
            <person name="Morono Y."/>
            <person name="Uchiyama I."/>
            <person name="Ito T."/>
            <person name="Fujiyama A."/>
            <person name="Inagaki F."/>
            <person name="Takami H."/>
        </authorList>
    </citation>
    <scope>NUCLEOTIDE SEQUENCE</scope>
    <source>
        <strain evidence="1">Expedition CK06-06</strain>
    </source>
</reference>
<feature type="non-terminal residue" evidence="1">
    <location>
        <position position="1"/>
    </location>
</feature>
<protein>
    <recommendedName>
        <fullName evidence="2">CoA transferase</fullName>
    </recommendedName>
</protein>
<feature type="non-terminal residue" evidence="1">
    <location>
        <position position="260"/>
    </location>
</feature>
<dbReference type="InterPro" id="IPR044855">
    <property type="entry name" value="CoA-Trfase_III_dom3_sf"/>
</dbReference>
<name>X1U870_9ZZZZ</name>
<gene>
    <name evidence="1" type="ORF">S12H4_42352</name>
</gene>
<dbReference type="AlphaFoldDB" id="X1U870"/>
<dbReference type="Gene3D" id="3.30.1540.10">
    <property type="entry name" value="formyl-coa transferase, domain 3"/>
    <property type="match status" value="1"/>
</dbReference>
<organism evidence="1">
    <name type="scientific">marine sediment metagenome</name>
    <dbReference type="NCBI Taxonomy" id="412755"/>
    <lineage>
        <taxon>unclassified sequences</taxon>
        <taxon>metagenomes</taxon>
        <taxon>ecological metagenomes</taxon>
    </lineage>
</organism>
<dbReference type="GO" id="GO:0003824">
    <property type="term" value="F:catalytic activity"/>
    <property type="evidence" value="ECO:0007669"/>
    <property type="project" value="InterPro"/>
</dbReference>
<dbReference type="SUPFAM" id="SSF89796">
    <property type="entry name" value="CoA-transferase family III (CaiB/BaiF)"/>
    <property type="match status" value="1"/>
</dbReference>
<sequence length="260" mass="29067">AGREVYKDLAKSADVVMEGFRPGVVKRLGIDYDTLKEINPRIVYASLSGYGQDGPYRDIVGHELNYLAISGLLGLTGPKGGMPAIPGAVVADWFGGTSAAVGMLAALMARERTGKGQFLDVSITDAITEVTSMQINPYLYKRGVVPQRGETIWNGMYPWYNVYETKDGKHVAIATFEPKFFANLCRLLGCEGFVPHQFDEGQKRDEMFEFFREKFKTMTRDEWVALLMRADTCFTPVLGIDEVEFDPQLIARQMILESDH</sequence>
<dbReference type="PANTHER" id="PTHR48228">
    <property type="entry name" value="SUCCINYL-COA--D-CITRAMALATE COA-TRANSFERASE"/>
    <property type="match status" value="1"/>
</dbReference>
<dbReference type="Gene3D" id="3.40.50.10540">
    <property type="entry name" value="Crotonobetainyl-coa:carnitine coa-transferase, domain 1"/>
    <property type="match status" value="1"/>
</dbReference>
<dbReference type="InterPro" id="IPR023606">
    <property type="entry name" value="CoA-Trfase_III_dom_1_sf"/>
</dbReference>
<dbReference type="EMBL" id="BARW01025901">
    <property type="protein sequence ID" value="GAJ13689.1"/>
    <property type="molecule type" value="Genomic_DNA"/>
</dbReference>
<comment type="caution">
    <text evidence="1">The sequence shown here is derived from an EMBL/GenBank/DDBJ whole genome shotgun (WGS) entry which is preliminary data.</text>
</comment>
<proteinExistence type="predicted"/>
<dbReference type="Pfam" id="PF02515">
    <property type="entry name" value="CoA_transf_3"/>
    <property type="match status" value="1"/>
</dbReference>
<accession>X1U870</accession>
<evidence type="ECO:0008006" key="2">
    <source>
        <dbReference type="Google" id="ProtNLM"/>
    </source>
</evidence>
<evidence type="ECO:0000313" key="1">
    <source>
        <dbReference type="EMBL" id="GAJ13689.1"/>
    </source>
</evidence>
<dbReference type="InterPro" id="IPR003673">
    <property type="entry name" value="CoA-Trfase_fam_III"/>
</dbReference>
<dbReference type="InterPro" id="IPR050509">
    <property type="entry name" value="CoA-transferase_III"/>
</dbReference>